<feature type="binding site" evidence="4">
    <location>
        <position position="313"/>
    </location>
    <ligand>
        <name>Mg(2+)</name>
        <dbReference type="ChEBI" id="CHEBI:18420"/>
    </ligand>
</feature>
<keyword evidence="6" id="KW-0472">Membrane</keyword>
<dbReference type="GO" id="GO:0004035">
    <property type="term" value="F:alkaline phosphatase activity"/>
    <property type="evidence" value="ECO:0007669"/>
    <property type="project" value="UniProtKB-EC"/>
</dbReference>
<evidence type="ECO:0000256" key="5">
    <source>
        <dbReference type="RuleBase" id="RU003946"/>
    </source>
</evidence>
<feature type="binding site" evidence="4">
    <location>
        <position position="322"/>
    </location>
    <ligand>
        <name>Zn(2+)</name>
        <dbReference type="ChEBI" id="CHEBI:29105"/>
        <label>2</label>
    </ligand>
</feature>
<comment type="cofactor">
    <cofactor evidence="4">
        <name>Mg(2+)</name>
        <dbReference type="ChEBI" id="CHEBI:18420"/>
    </cofactor>
    <text evidence="4">Binds 1 Mg(2+) ion.</text>
</comment>
<dbReference type="EC" id="3.1.3.1" evidence="1"/>
<evidence type="ECO:0000256" key="2">
    <source>
        <dbReference type="ARBA" id="ARBA00022553"/>
    </source>
</evidence>
<reference evidence="8" key="1">
    <citation type="submission" date="2023-07" db="EMBL/GenBank/DDBJ databases">
        <authorList>
            <consortium name="CYATHOMIX"/>
        </authorList>
    </citation>
    <scope>NUCLEOTIDE SEQUENCE</scope>
    <source>
        <strain evidence="8">N/A</strain>
    </source>
</reference>
<gene>
    <name evidence="8" type="ORF">CYNAS_LOCUS15450</name>
</gene>
<keyword evidence="9" id="KW-1185">Reference proteome</keyword>
<feature type="binding site" evidence="4">
    <location>
        <position position="439"/>
    </location>
    <ligand>
        <name>Zn(2+)</name>
        <dbReference type="ChEBI" id="CHEBI:29105"/>
        <label>2</label>
    </ligand>
</feature>
<dbReference type="Pfam" id="PF00245">
    <property type="entry name" value="Alk_phosphatase"/>
    <property type="match status" value="1"/>
</dbReference>
<comment type="caution">
    <text evidence="8">The sequence shown here is derived from an EMBL/GenBank/DDBJ whole genome shotgun (WGS) entry which is preliminary data.</text>
</comment>
<dbReference type="PANTHER" id="PTHR11596:SF5">
    <property type="entry name" value="ALKALINE PHOSPHATASE"/>
    <property type="match status" value="1"/>
</dbReference>
<dbReference type="SMART" id="SM00098">
    <property type="entry name" value="alkPPc"/>
    <property type="match status" value="1"/>
</dbReference>
<dbReference type="InterPro" id="IPR017850">
    <property type="entry name" value="Alkaline_phosphatase_core_sf"/>
</dbReference>
<evidence type="ECO:0000256" key="7">
    <source>
        <dbReference type="SAM" id="SignalP"/>
    </source>
</evidence>
<evidence type="ECO:0000313" key="8">
    <source>
        <dbReference type="EMBL" id="CAJ0603467.1"/>
    </source>
</evidence>
<evidence type="ECO:0000256" key="3">
    <source>
        <dbReference type="PIRSR" id="PIRSR601952-1"/>
    </source>
</evidence>
<dbReference type="InterPro" id="IPR001952">
    <property type="entry name" value="Alkaline_phosphatase"/>
</dbReference>
<evidence type="ECO:0000256" key="1">
    <source>
        <dbReference type="ARBA" id="ARBA00012647"/>
    </source>
</evidence>
<evidence type="ECO:0000313" key="9">
    <source>
        <dbReference type="Proteomes" id="UP001176961"/>
    </source>
</evidence>
<dbReference type="AlphaFoldDB" id="A0AA36H3V4"/>
<dbReference type="SUPFAM" id="SSF53649">
    <property type="entry name" value="Alkaline phosphatase-like"/>
    <property type="match status" value="1"/>
</dbReference>
<keyword evidence="2" id="KW-0597">Phosphoprotein</keyword>
<keyword evidence="4" id="KW-0479">Metal-binding</keyword>
<feature type="transmembrane region" description="Helical" evidence="6">
    <location>
        <begin position="501"/>
        <end position="524"/>
    </location>
</feature>
<dbReference type="CDD" id="cd16012">
    <property type="entry name" value="ALP"/>
    <property type="match status" value="1"/>
</dbReference>
<dbReference type="EMBL" id="CATQJL010000305">
    <property type="protein sequence ID" value="CAJ0603467.1"/>
    <property type="molecule type" value="Genomic_DNA"/>
</dbReference>
<accession>A0AA36H3V4</accession>
<keyword evidence="4" id="KW-0460">Magnesium</keyword>
<keyword evidence="7" id="KW-0732">Signal</keyword>
<feature type="signal peptide" evidence="7">
    <location>
        <begin position="1"/>
        <end position="16"/>
    </location>
</feature>
<feature type="binding site" evidence="4">
    <location>
        <position position="170"/>
    </location>
    <ligand>
        <name>Mg(2+)</name>
        <dbReference type="ChEBI" id="CHEBI:18420"/>
    </ligand>
</feature>
<keyword evidence="4" id="KW-0862">Zinc</keyword>
<dbReference type="GO" id="GO:0046872">
    <property type="term" value="F:metal ion binding"/>
    <property type="evidence" value="ECO:0007669"/>
    <property type="project" value="UniProtKB-KW"/>
</dbReference>
<feature type="binding site" evidence="4">
    <location>
        <position position="59"/>
    </location>
    <ligand>
        <name>Mg(2+)</name>
        <dbReference type="ChEBI" id="CHEBI:18420"/>
    </ligand>
</feature>
<organism evidence="8 9">
    <name type="scientific">Cylicocyclus nassatus</name>
    <name type="common">Nematode worm</name>
    <dbReference type="NCBI Taxonomy" id="53992"/>
    <lineage>
        <taxon>Eukaryota</taxon>
        <taxon>Metazoa</taxon>
        <taxon>Ecdysozoa</taxon>
        <taxon>Nematoda</taxon>
        <taxon>Chromadorea</taxon>
        <taxon>Rhabditida</taxon>
        <taxon>Rhabditina</taxon>
        <taxon>Rhabditomorpha</taxon>
        <taxon>Strongyloidea</taxon>
        <taxon>Strongylidae</taxon>
        <taxon>Cylicocyclus</taxon>
    </lineage>
</organism>
<feature type="binding site" evidence="4">
    <location>
        <position position="359"/>
    </location>
    <ligand>
        <name>Zn(2+)</name>
        <dbReference type="ChEBI" id="CHEBI:29105"/>
        <label>2</label>
    </ligand>
</feature>
<dbReference type="PANTHER" id="PTHR11596">
    <property type="entry name" value="ALKALINE PHOSPHATASE"/>
    <property type="match status" value="1"/>
</dbReference>
<dbReference type="PRINTS" id="PR00113">
    <property type="entry name" value="ALKPHPHTASE"/>
</dbReference>
<feature type="chain" id="PRO_5041269807" description="alkaline phosphatase" evidence="7">
    <location>
        <begin position="17"/>
        <end position="543"/>
    </location>
</feature>
<evidence type="ECO:0000256" key="4">
    <source>
        <dbReference type="PIRSR" id="PIRSR601952-2"/>
    </source>
</evidence>
<evidence type="ECO:0000256" key="6">
    <source>
        <dbReference type="SAM" id="Phobius"/>
    </source>
</evidence>
<feature type="binding site" evidence="4">
    <location>
        <position position="172"/>
    </location>
    <ligand>
        <name>Mg(2+)</name>
        <dbReference type="ChEBI" id="CHEBI:18420"/>
    </ligand>
</feature>
<feature type="binding site" evidence="4">
    <location>
        <position position="59"/>
    </location>
    <ligand>
        <name>Zn(2+)</name>
        <dbReference type="ChEBI" id="CHEBI:29105"/>
        <label>2</label>
    </ligand>
</feature>
<feature type="active site" description="Phosphoserine intermediate" evidence="3">
    <location>
        <position position="109"/>
    </location>
</feature>
<comment type="cofactor">
    <cofactor evidence="4">
        <name>Zn(2+)</name>
        <dbReference type="ChEBI" id="CHEBI:29105"/>
    </cofactor>
    <text evidence="4">Binds 2 Zn(2+) ions.</text>
</comment>
<keyword evidence="6" id="KW-0812">Transmembrane</keyword>
<protein>
    <recommendedName>
        <fullName evidence="1">alkaline phosphatase</fullName>
        <ecNumber evidence="1">3.1.3.1</ecNumber>
    </recommendedName>
</protein>
<name>A0AA36H3V4_CYLNA</name>
<feature type="binding site" evidence="4">
    <location>
        <position position="318"/>
    </location>
    <ligand>
        <name>Zn(2+)</name>
        <dbReference type="ChEBI" id="CHEBI:29105"/>
        <label>2</label>
    </ligand>
</feature>
<proteinExistence type="inferred from homology"/>
<keyword evidence="6" id="KW-1133">Transmembrane helix</keyword>
<comment type="similarity">
    <text evidence="5">Belongs to the alkaline phosphatase family.</text>
</comment>
<feature type="binding site" evidence="4">
    <location>
        <position position="360"/>
    </location>
    <ligand>
        <name>Zn(2+)</name>
        <dbReference type="ChEBI" id="CHEBI:29105"/>
        <label>2</label>
    </ligand>
</feature>
<dbReference type="Gene3D" id="3.40.720.10">
    <property type="entry name" value="Alkaline Phosphatase, subunit A"/>
    <property type="match status" value="1"/>
</dbReference>
<sequence>MKRLICVLQLIPVALQVNEDKDVNFWNRIGKENVERKLKRYPYILREKKPKNVILFIGDGLGISTLTSARIHNNQASNHGYLTKSMFFENFDAVGLVKTSSIDHHVTDSAAGAVSFYTGWKAESHRLGLKPGTKTFCTNDNTMWITDGIAEGALDKGMEVGFVTNTRVTHATPAALYAKGVHRKYEFDDAGKEFANCTIVDIALQLLSYPANKFKVLMGGGKSNLRSTSNGGKRKDGRDIDIEWSNLGGKRRVMLSVEDLHEVVSEDEKLLGLFADSHVREPSNHSLPRLYEMTVKAIKQLQSGENGFFLMVEGGLIDVEQHVNRLYPAFRDVREFDLSIQKAREMTDPSETLIIVTADHGHALTLPGWLPVEASLFENDFVKSAKSKEEVYFVPAMLFATGPGYRGSFKVKEVLIHEKELRSWNYQQPTAIPHDYGSHGGEDVGIWADGPYSQLFSASLENTEIAYLIKFLLCMKDIDNTICDRALKGSAAPSFLQETTVIYLAPIICAAILLLLCVPLLSFLRKHYGIQLDTMSLKHSNKF</sequence>
<dbReference type="Proteomes" id="UP001176961">
    <property type="component" value="Unassembled WGS sequence"/>
</dbReference>